<evidence type="ECO:0000313" key="6">
    <source>
        <dbReference type="EMBL" id="NYZ23179.1"/>
    </source>
</evidence>
<evidence type="ECO:0000256" key="2">
    <source>
        <dbReference type="ARBA" id="ARBA00022605"/>
    </source>
</evidence>
<protein>
    <submittedName>
        <fullName evidence="6">Histidine biosynthesis protein</fullName>
    </submittedName>
</protein>
<sequence>MLDLRGGGVVHARRGERGRYRPLRSTLCEGSGPMEVVRGLLGLHHFGTVYVADLDAIEGTGDNRAVVTTLAANFSELRFWVDAGFREAAAVRQFLERSPGDAVLGSESLAGIGELEALRDGGAWPRVVLSLDFRDGFLGPPDLPARADLWPERVIAMTLARVGSGDGPDFWRLAEIGRTHPHTRLFAAGGVRDQGDLLDLAARGVAGALVATALHDGRIGPGDLPVRGG</sequence>
<evidence type="ECO:0000256" key="5">
    <source>
        <dbReference type="RuleBase" id="RU003657"/>
    </source>
</evidence>
<name>A0ABX2TJC5_9PROT</name>
<comment type="pathway">
    <text evidence="4">Amino-acid biosynthesis.</text>
</comment>
<dbReference type="SUPFAM" id="SSF51366">
    <property type="entry name" value="Ribulose-phoshate binding barrel"/>
    <property type="match status" value="1"/>
</dbReference>
<accession>A0ABX2TJC5</accession>
<comment type="similarity">
    <text evidence="1 5">Belongs to the HisA/HisF family.</text>
</comment>
<dbReference type="EMBL" id="JABFDB010000025">
    <property type="protein sequence ID" value="NYZ23179.1"/>
    <property type="molecule type" value="Genomic_DNA"/>
</dbReference>
<dbReference type="CDD" id="cd04723">
    <property type="entry name" value="HisA_HisF"/>
    <property type="match status" value="1"/>
</dbReference>
<reference evidence="6 7" key="1">
    <citation type="submission" date="2020-05" db="EMBL/GenBank/DDBJ databases">
        <title>Azospirillum oleiclasticum sp. nov, a nitrogen-fixing and heavy crude oil-emulsifying bacterium isolated from the crude oil of Yumen Oilfield.</title>
        <authorList>
            <person name="Wu D."/>
            <person name="Cai M."/>
            <person name="Zhang X."/>
        </authorList>
    </citation>
    <scope>NUCLEOTIDE SEQUENCE [LARGE SCALE GENOMIC DNA]</scope>
    <source>
        <strain evidence="6 7">ROY-1-1-2</strain>
    </source>
</reference>
<keyword evidence="7" id="KW-1185">Reference proteome</keyword>
<dbReference type="InterPro" id="IPR013785">
    <property type="entry name" value="Aldolase_TIM"/>
</dbReference>
<keyword evidence="3 5" id="KW-0368">Histidine biosynthesis</keyword>
<dbReference type="InterPro" id="IPR006062">
    <property type="entry name" value="His_biosynth"/>
</dbReference>
<organism evidence="6 7">
    <name type="scientific">Azospirillum oleiclasticum</name>
    <dbReference type="NCBI Taxonomy" id="2735135"/>
    <lineage>
        <taxon>Bacteria</taxon>
        <taxon>Pseudomonadati</taxon>
        <taxon>Pseudomonadota</taxon>
        <taxon>Alphaproteobacteria</taxon>
        <taxon>Rhodospirillales</taxon>
        <taxon>Azospirillaceae</taxon>
        <taxon>Azospirillum</taxon>
    </lineage>
</organism>
<keyword evidence="2 5" id="KW-0028">Amino-acid biosynthesis</keyword>
<dbReference type="Proteomes" id="UP000584642">
    <property type="component" value="Unassembled WGS sequence"/>
</dbReference>
<evidence type="ECO:0000256" key="3">
    <source>
        <dbReference type="ARBA" id="ARBA00023102"/>
    </source>
</evidence>
<proteinExistence type="inferred from homology"/>
<dbReference type="Gene3D" id="3.20.20.70">
    <property type="entry name" value="Aldolase class I"/>
    <property type="match status" value="1"/>
</dbReference>
<comment type="caution">
    <text evidence="6">The sequence shown here is derived from an EMBL/GenBank/DDBJ whole genome shotgun (WGS) entry which is preliminary data.</text>
</comment>
<dbReference type="InterPro" id="IPR011060">
    <property type="entry name" value="RibuloseP-bd_barrel"/>
</dbReference>
<evidence type="ECO:0000256" key="4">
    <source>
        <dbReference type="ARBA" id="ARBA00029440"/>
    </source>
</evidence>
<evidence type="ECO:0000313" key="7">
    <source>
        <dbReference type="Proteomes" id="UP000584642"/>
    </source>
</evidence>
<evidence type="ECO:0000256" key="1">
    <source>
        <dbReference type="ARBA" id="ARBA00009667"/>
    </source>
</evidence>
<gene>
    <name evidence="6" type="ORF">HND93_26020</name>
</gene>
<dbReference type="Pfam" id="PF00977">
    <property type="entry name" value="His_biosynth"/>
    <property type="match status" value="1"/>
</dbReference>